<reference evidence="14 15" key="1">
    <citation type="submission" date="2018-02" db="EMBL/GenBank/DDBJ databases">
        <title>Draft genome of wild Prunus yedoensis var. nudiflora.</title>
        <authorList>
            <person name="Baek S."/>
            <person name="Kim J.-H."/>
            <person name="Choi K."/>
            <person name="Kim G.-B."/>
            <person name="Cho A."/>
            <person name="Jang H."/>
            <person name="Shin C.-H."/>
            <person name="Yu H.-J."/>
            <person name="Mun J.-H."/>
        </authorList>
    </citation>
    <scope>NUCLEOTIDE SEQUENCE [LARGE SCALE GENOMIC DNA]</scope>
    <source>
        <strain evidence="15">cv. Jeju island</strain>
        <tissue evidence="14">Leaf</tissue>
    </source>
</reference>
<name>A0A314YC00_PRUYE</name>
<comment type="function">
    <text evidence="10">Acts in the modification of cell walls via demethylesterification of cell wall pectin.</text>
</comment>
<proteinExistence type="inferred from homology"/>
<evidence type="ECO:0000256" key="7">
    <source>
        <dbReference type="ARBA" id="ARBA00023085"/>
    </source>
</evidence>
<dbReference type="SUPFAM" id="SSF51126">
    <property type="entry name" value="Pectin lyase-like"/>
    <property type="match status" value="1"/>
</dbReference>
<feature type="active site" evidence="11">
    <location>
        <position position="167"/>
    </location>
</feature>
<evidence type="ECO:0000256" key="9">
    <source>
        <dbReference type="ARBA" id="ARBA00047928"/>
    </source>
</evidence>
<evidence type="ECO:0000256" key="6">
    <source>
        <dbReference type="ARBA" id="ARBA00022801"/>
    </source>
</evidence>
<dbReference type="GO" id="GO:0045490">
    <property type="term" value="P:pectin catabolic process"/>
    <property type="evidence" value="ECO:0007669"/>
    <property type="project" value="UniProtKB-UniRule"/>
</dbReference>
<dbReference type="PROSITE" id="PS00503">
    <property type="entry name" value="PECTINESTERASE_2"/>
    <property type="match status" value="1"/>
</dbReference>
<accession>A0A314YC00</accession>
<keyword evidence="5" id="KW-0134">Cell wall</keyword>
<evidence type="ECO:0000313" key="15">
    <source>
        <dbReference type="Proteomes" id="UP000250321"/>
    </source>
</evidence>
<evidence type="ECO:0000259" key="13">
    <source>
        <dbReference type="Pfam" id="PF01095"/>
    </source>
</evidence>
<dbReference type="InterPro" id="IPR000070">
    <property type="entry name" value="Pectinesterase_cat"/>
</dbReference>
<keyword evidence="8" id="KW-0325">Glycoprotein</keyword>
<evidence type="ECO:0000256" key="5">
    <source>
        <dbReference type="ARBA" id="ARBA00022512"/>
    </source>
</evidence>
<comment type="similarity">
    <text evidence="3">Belongs to the pectinesterase family.</text>
</comment>
<feature type="signal peptide" evidence="12">
    <location>
        <begin position="1"/>
        <end position="18"/>
    </location>
</feature>
<dbReference type="FunFam" id="2.160.20.10:FF:000013">
    <property type="entry name" value="Pectinesterase"/>
    <property type="match status" value="1"/>
</dbReference>
<comment type="catalytic activity">
    <reaction evidence="9 12">
        <text>[(1-&gt;4)-alpha-D-galacturonosyl methyl ester](n) + n H2O = [(1-&gt;4)-alpha-D-galacturonosyl](n) + n methanol + n H(+)</text>
        <dbReference type="Rhea" id="RHEA:22380"/>
        <dbReference type="Rhea" id="RHEA-COMP:14570"/>
        <dbReference type="Rhea" id="RHEA-COMP:14573"/>
        <dbReference type="ChEBI" id="CHEBI:15377"/>
        <dbReference type="ChEBI" id="CHEBI:15378"/>
        <dbReference type="ChEBI" id="CHEBI:17790"/>
        <dbReference type="ChEBI" id="CHEBI:140522"/>
        <dbReference type="ChEBI" id="CHEBI:140523"/>
        <dbReference type="EC" id="3.1.1.11"/>
    </reaction>
</comment>
<keyword evidence="7 12" id="KW-0063">Aspartyl esterase</keyword>
<evidence type="ECO:0000256" key="10">
    <source>
        <dbReference type="ARBA" id="ARBA00057335"/>
    </source>
</evidence>
<dbReference type="InterPro" id="IPR012334">
    <property type="entry name" value="Pectin_lyas_fold"/>
</dbReference>
<dbReference type="EMBL" id="PJQY01001299">
    <property type="protein sequence ID" value="PQQ03893.1"/>
    <property type="molecule type" value="Genomic_DNA"/>
</dbReference>
<dbReference type="PANTHER" id="PTHR31321">
    <property type="entry name" value="ACYL-COA THIOESTER HYDROLASE YBHC-RELATED"/>
    <property type="match status" value="1"/>
</dbReference>
<gene>
    <name evidence="14" type="ORF">Pyn_36941</name>
</gene>
<feature type="chain" id="PRO_5016193279" description="Pectinesterase" evidence="12">
    <location>
        <begin position="19"/>
        <end position="319"/>
    </location>
</feature>
<evidence type="ECO:0000256" key="11">
    <source>
        <dbReference type="PROSITE-ProRule" id="PRU10040"/>
    </source>
</evidence>
<dbReference type="AlphaFoldDB" id="A0A314YC00"/>
<dbReference type="STRING" id="2094558.A0A314YC00"/>
<dbReference type="GO" id="GO:0042545">
    <property type="term" value="P:cell wall modification"/>
    <property type="evidence" value="ECO:0007669"/>
    <property type="project" value="UniProtKB-UniRule"/>
</dbReference>
<evidence type="ECO:0000256" key="8">
    <source>
        <dbReference type="ARBA" id="ARBA00023180"/>
    </source>
</evidence>
<keyword evidence="5" id="KW-0964">Secreted</keyword>
<dbReference type="InterPro" id="IPR033131">
    <property type="entry name" value="Pectinesterase_Asp_AS"/>
</dbReference>
<evidence type="ECO:0000256" key="1">
    <source>
        <dbReference type="ARBA" id="ARBA00004191"/>
    </source>
</evidence>
<comment type="pathway">
    <text evidence="2 12">Glycan metabolism; pectin degradation; 2-dehydro-3-deoxy-D-gluconate from pectin: step 1/5.</text>
</comment>
<feature type="domain" description="Pectinesterase catalytic" evidence="13">
    <location>
        <begin position="24"/>
        <end position="299"/>
    </location>
</feature>
<protein>
    <recommendedName>
        <fullName evidence="4 12">Pectinesterase</fullName>
        <ecNumber evidence="4 12">3.1.1.11</ecNumber>
    </recommendedName>
</protein>
<keyword evidence="6 12" id="KW-0378">Hydrolase</keyword>
<dbReference type="InterPro" id="IPR011050">
    <property type="entry name" value="Pectin_lyase_fold/virulence"/>
</dbReference>
<evidence type="ECO:0000256" key="4">
    <source>
        <dbReference type="ARBA" id="ARBA00013229"/>
    </source>
</evidence>
<keyword evidence="15" id="KW-1185">Reference proteome</keyword>
<evidence type="ECO:0000313" key="14">
    <source>
        <dbReference type="EMBL" id="PQQ03893.1"/>
    </source>
</evidence>
<evidence type="ECO:0000256" key="2">
    <source>
        <dbReference type="ARBA" id="ARBA00005184"/>
    </source>
</evidence>
<comment type="caution">
    <text evidence="14">The sequence shown here is derived from an EMBL/GenBank/DDBJ whole genome shotgun (WGS) entry which is preliminary data.</text>
</comment>
<keyword evidence="12" id="KW-0732">Signal</keyword>
<dbReference type="PANTHER" id="PTHR31321:SF72">
    <property type="entry name" value="PECTINESTERASE 11-RELATED"/>
    <property type="match status" value="1"/>
</dbReference>
<evidence type="ECO:0000256" key="12">
    <source>
        <dbReference type="RuleBase" id="RU000589"/>
    </source>
</evidence>
<dbReference type="Proteomes" id="UP000250321">
    <property type="component" value="Unassembled WGS sequence"/>
</dbReference>
<dbReference type="Pfam" id="PF01095">
    <property type="entry name" value="Pectinesterase"/>
    <property type="match status" value="1"/>
</dbReference>
<dbReference type="EC" id="3.1.1.11" evidence="4 12"/>
<comment type="subcellular location">
    <subcellularLocation>
        <location evidence="1">Secreted</location>
        <location evidence="1">Cell wall</location>
    </subcellularLocation>
</comment>
<evidence type="ECO:0000256" key="3">
    <source>
        <dbReference type="ARBA" id="ARBA00008891"/>
    </source>
</evidence>
<organism evidence="14 15">
    <name type="scientific">Prunus yedoensis var. nudiflora</name>
    <dbReference type="NCBI Taxonomy" id="2094558"/>
    <lineage>
        <taxon>Eukaryota</taxon>
        <taxon>Viridiplantae</taxon>
        <taxon>Streptophyta</taxon>
        <taxon>Embryophyta</taxon>
        <taxon>Tracheophyta</taxon>
        <taxon>Spermatophyta</taxon>
        <taxon>Magnoliopsida</taxon>
        <taxon>eudicotyledons</taxon>
        <taxon>Gunneridae</taxon>
        <taxon>Pentapetalae</taxon>
        <taxon>rosids</taxon>
        <taxon>fabids</taxon>
        <taxon>Rosales</taxon>
        <taxon>Rosaceae</taxon>
        <taxon>Amygdaloideae</taxon>
        <taxon>Amygdaleae</taxon>
        <taxon>Prunus</taxon>
    </lineage>
</organism>
<dbReference type="OrthoDB" id="2019149at2759"/>
<dbReference type="Gene3D" id="2.160.20.10">
    <property type="entry name" value="Single-stranded right-handed beta-helix, Pectin lyase-like"/>
    <property type="match status" value="1"/>
</dbReference>
<sequence>MLFFYAFMVVGVLSQAHPTPPISLTVDQSGKGDYTKIQDAIDAVPSNNVAPVSIWVRPGVYQEKVYVPADKPFITMSGTNAEQTIVTWNQAGWINQTAVFAVWASDFTGRQLTIQNTYGTGDKTVALRVSGDRAAFYGCKILSHQDALFDEIGKHYYKGCYIQGDTDFIFGSADSLYERCHLHSISGGAGAITAQRRMSPSEDTGFTFFSCKISGVKTAMLGRPWGGYSRVVFAFTYMSNAILPQGWDDWGNSLDQSTVYYGQYRCSGAGAVTSKRVEWARNLTSEEAAPFLTKDSIDGKDWIRSAPTSFKKKPFSTKT</sequence>
<dbReference type="UniPathway" id="UPA00545">
    <property type="reaction ID" value="UER00823"/>
</dbReference>
<dbReference type="GO" id="GO:0030599">
    <property type="term" value="F:pectinesterase activity"/>
    <property type="evidence" value="ECO:0007669"/>
    <property type="project" value="UniProtKB-UniRule"/>
</dbReference>